<reference evidence="8 9" key="1">
    <citation type="submission" date="2018-06" db="EMBL/GenBank/DDBJ databases">
        <authorList>
            <consortium name="Pathogen Informatics"/>
            <person name="Doyle S."/>
        </authorList>
    </citation>
    <scope>NUCLEOTIDE SEQUENCE [LARGE SCALE GENOMIC DNA]</scope>
    <source>
        <strain evidence="8 9">NCTC7307</strain>
    </source>
</reference>
<dbReference type="InterPro" id="IPR013785">
    <property type="entry name" value="Aldolase_TIM"/>
</dbReference>
<dbReference type="InterPro" id="IPR058240">
    <property type="entry name" value="rSAM_sf"/>
</dbReference>
<keyword evidence="4" id="KW-0408">Iron</keyword>
<accession>A0A2X4T7R1</accession>
<dbReference type="SUPFAM" id="SSF102114">
    <property type="entry name" value="Radical SAM enzymes"/>
    <property type="match status" value="1"/>
</dbReference>
<evidence type="ECO:0000256" key="3">
    <source>
        <dbReference type="ARBA" id="ARBA00022723"/>
    </source>
</evidence>
<dbReference type="AlphaFoldDB" id="A0A2X4T7R1"/>
<protein>
    <submittedName>
        <fullName evidence="8">Putative regulatory protein</fullName>
        <ecNumber evidence="8">1.1.99.-</ecNumber>
    </submittedName>
</protein>
<evidence type="ECO:0000256" key="6">
    <source>
        <dbReference type="ARBA" id="ARBA00023601"/>
    </source>
</evidence>
<dbReference type="InterPro" id="IPR007197">
    <property type="entry name" value="rSAM"/>
</dbReference>
<keyword evidence="9" id="KW-1185">Reference proteome</keyword>
<comment type="similarity">
    <text evidence="6">Belongs to the radical SAM superfamily. Anaerobic sulfatase-maturating enzyme family.</text>
</comment>
<dbReference type="EC" id="1.1.99.-" evidence="8"/>
<name>A0A2X4T7R1_SALER</name>
<sequence>MTDAMLERYVRDYIASVAPEAEVAFTWQGGEPTLLGLEFYRRAVALQAKYGAGRQISNSFQTNGVLLDDAWCEFFVRHHFLIGLSLDGPEEIHNEYRLTKGGRPTHKLVMRALALLSNMA</sequence>
<keyword evidence="5" id="KW-0411">Iron-sulfur</keyword>
<dbReference type="EMBL" id="LS483466">
    <property type="protein sequence ID" value="SQI22439.1"/>
    <property type="molecule type" value="Genomic_DNA"/>
</dbReference>
<evidence type="ECO:0000256" key="1">
    <source>
        <dbReference type="ARBA" id="ARBA00001966"/>
    </source>
</evidence>
<dbReference type="Proteomes" id="UP000248731">
    <property type="component" value="Chromosome 1"/>
</dbReference>
<dbReference type="InterPro" id="IPR023867">
    <property type="entry name" value="Sulphatase_maturase_rSAM"/>
</dbReference>
<gene>
    <name evidence="8" type="primary">STY3593_1</name>
    <name evidence="8" type="ORF">NCTC7307_01615</name>
</gene>
<dbReference type="Gene3D" id="3.20.20.70">
    <property type="entry name" value="Aldolase class I"/>
    <property type="match status" value="1"/>
</dbReference>
<dbReference type="Pfam" id="PF04055">
    <property type="entry name" value="Radical_SAM"/>
    <property type="match status" value="1"/>
</dbReference>
<comment type="cofactor">
    <cofactor evidence="1">
        <name>[4Fe-4S] cluster</name>
        <dbReference type="ChEBI" id="CHEBI:49883"/>
    </cofactor>
</comment>
<evidence type="ECO:0000313" key="8">
    <source>
        <dbReference type="EMBL" id="SQI22439.1"/>
    </source>
</evidence>
<keyword evidence="2" id="KW-0949">S-adenosyl-L-methionine</keyword>
<feature type="domain" description="Radical SAM core" evidence="7">
    <location>
        <begin position="12"/>
        <end position="117"/>
    </location>
</feature>
<dbReference type="PANTHER" id="PTHR43273">
    <property type="entry name" value="ANAEROBIC SULFATASE-MATURATING ENZYME HOMOLOG ASLB-RELATED"/>
    <property type="match status" value="1"/>
</dbReference>
<organism evidence="8 9">
    <name type="scientific">Salmonella enterica subsp. arizonae</name>
    <dbReference type="NCBI Taxonomy" id="59203"/>
    <lineage>
        <taxon>Bacteria</taxon>
        <taxon>Pseudomonadati</taxon>
        <taxon>Pseudomonadota</taxon>
        <taxon>Gammaproteobacteria</taxon>
        <taxon>Enterobacterales</taxon>
        <taxon>Enterobacteriaceae</taxon>
        <taxon>Salmonella</taxon>
    </lineage>
</organism>
<evidence type="ECO:0000256" key="4">
    <source>
        <dbReference type="ARBA" id="ARBA00023004"/>
    </source>
</evidence>
<evidence type="ECO:0000259" key="7">
    <source>
        <dbReference type="Pfam" id="PF04055"/>
    </source>
</evidence>
<dbReference type="PANTHER" id="PTHR43273:SF3">
    <property type="entry name" value="ANAEROBIC SULFATASE-MATURATING ENZYME HOMOLOG ASLB-RELATED"/>
    <property type="match status" value="1"/>
</dbReference>
<evidence type="ECO:0000256" key="5">
    <source>
        <dbReference type="ARBA" id="ARBA00023014"/>
    </source>
</evidence>
<dbReference type="GO" id="GO:0051536">
    <property type="term" value="F:iron-sulfur cluster binding"/>
    <property type="evidence" value="ECO:0007669"/>
    <property type="project" value="UniProtKB-KW"/>
</dbReference>
<keyword evidence="8" id="KW-0560">Oxidoreductase</keyword>
<dbReference type="GO" id="GO:0046872">
    <property type="term" value="F:metal ion binding"/>
    <property type="evidence" value="ECO:0007669"/>
    <property type="project" value="UniProtKB-KW"/>
</dbReference>
<keyword evidence="3" id="KW-0479">Metal-binding</keyword>
<evidence type="ECO:0000313" key="9">
    <source>
        <dbReference type="Proteomes" id="UP000248731"/>
    </source>
</evidence>
<evidence type="ECO:0000256" key="2">
    <source>
        <dbReference type="ARBA" id="ARBA00022691"/>
    </source>
</evidence>
<dbReference type="GO" id="GO:0016491">
    <property type="term" value="F:oxidoreductase activity"/>
    <property type="evidence" value="ECO:0007669"/>
    <property type="project" value="UniProtKB-KW"/>
</dbReference>
<proteinExistence type="inferred from homology"/>